<proteinExistence type="predicted"/>
<evidence type="ECO:0000313" key="1">
    <source>
        <dbReference type="EMBL" id="GMF19071.1"/>
    </source>
</evidence>
<name>A0A9W6TT00_9STRA</name>
<accession>A0A9W6TT00</accession>
<dbReference type="AlphaFoldDB" id="A0A9W6TT00"/>
<protein>
    <submittedName>
        <fullName evidence="1">Unnamed protein product</fullName>
    </submittedName>
</protein>
<dbReference type="EMBL" id="BSXT01000146">
    <property type="protein sequence ID" value="GMF19071.1"/>
    <property type="molecule type" value="Genomic_DNA"/>
</dbReference>
<sequence>MQVIQGYIADNYIDEEFRVSAQIVRDIYNEYGVVVGCSSDFGNIVASYLEASDQAVYIRVGDLGHNSDATTPPTQYSNSQVSAALLLGLRDQYDETFGLSSTARRINTGIIQRPRRRVLDVNGSAPPRWMLKTSLSFQQSNLDRLAGLRLTRKIAGKKSAHLVARDYRSMLASSFDSFDSCRATWEADIQARQQRQRVVDTFSVGELAQYCLDLLISCVHGKQSVLTLREEISQELEDFEKLLALRILNIAVDEVVTVPTSELLHIMLKGNLDEEYIRHGLPTVLPIASINDKHELARKILYGYANAAYGDAFNLVCWSCLDVAENVTVEAARLLDNITRPTIDNDGLGSLFSSKSIPLQPAKKTVNRSSESLAARALYLLTGSQAVRFMQFLSKVAHFNKSIQKRVLAHLAPYADKYEMHRLACAVCSIKDFSTVSQLFEKCFSEDIFQSCASVWIQYKNLFGDQRSCSAINSLKVHSTPVETSDHS</sequence>
<keyword evidence="2" id="KW-1185">Reference proteome</keyword>
<reference evidence="1" key="1">
    <citation type="submission" date="2023-04" db="EMBL/GenBank/DDBJ databases">
        <title>Phytophthora fragariaefolia NBRC 109709.</title>
        <authorList>
            <person name="Ichikawa N."/>
            <person name="Sato H."/>
            <person name="Tonouchi N."/>
        </authorList>
    </citation>
    <scope>NUCLEOTIDE SEQUENCE</scope>
    <source>
        <strain evidence="1">NBRC 109709</strain>
    </source>
</reference>
<comment type="caution">
    <text evidence="1">The sequence shown here is derived from an EMBL/GenBank/DDBJ whole genome shotgun (WGS) entry which is preliminary data.</text>
</comment>
<organism evidence="1 2">
    <name type="scientific">Phytophthora fragariaefolia</name>
    <dbReference type="NCBI Taxonomy" id="1490495"/>
    <lineage>
        <taxon>Eukaryota</taxon>
        <taxon>Sar</taxon>
        <taxon>Stramenopiles</taxon>
        <taxon>Oomycota</taxon>
        <taxon>Peronosporomycetes</taxon>
        <taxon>Peronosporales</taxon>
        <taxon>Peronosporaceae</taxon>
        <taxon>Phytophthora</taxon>
    </lineage>
</organism>
<gene>
    <name evidence="1" type="ORF">Pfra01_000187600</name>
</gene>
<dbReference type="Proteomes" id="UP001165121">
    <property type="component" value="Unassembled WGS sequence"/>
</dbReference>
<evidence type="ECO:0000313" key="2">
    <source>
        <dbReference type="Proteomes" id="UP001165121"/>
    </source>
</evidence>
<dbReference type="OrthoDB" id="75708at2759"/>